<accession>A0A9P1J3J6</accession>
<sequence>MRFSTILVILAIQTALAVDHKLPRWRWFLPRPPPEECYDILIMAKQDNRFETAASKKKCLLEYTGNQTIAVGREQRILSGLEQAAIGVVNHGMPECPWMRIRAAKSWPVMFSSEMKKEMCVEFQKQMVLDYLANTSKTLERLESLPTKF</sequence>
<feature type="chain" id="PRO_5040238760" description="C-type lectin domain-containing protein" evidence="1">
    <location>
        <begin position="18"/>
        <end position="149"/>
    </location>
</feature>
<keyword evidence="3" id="KW-1185">Reference proteome</keyword>
<reference evidence="2" key="1">
    <citation type="submission" date="2022-11" db="EMBL/GenBank/DDBJ databases">
        <authorList>
            <person name="Kikuchi T."/>
        </authorList>
    </citation>
    <scope>NUCLEOTIDE SEQUENCE</scope>
    <source>
        <strain evidence="2">PS1010</strain>
    </source>
</reference>
<comment type="caution">
    <text evidence="2">The sequence shown here is derived from an EMBL/GenBank/DDBJ whole genome shotgun (WGS) entry which is preliminary data.</text>
</comment>
<keyword evidence="1" id="KW-0732">Signal</keyword>
<feature type="signal peptide" evidence="1">
    <location>
        <begin position="1"/>
        <end position="17"/>
    </location>
</feature>
<dbReference type="AlphaFoldDB" id="A0A9P1J3J6"/>
<gene>
    <name evidence="2" type="ORF">CAMP_LOCUS18503</name>
</gene>
<evidence type="ECO:0000256" key="1">
    <source>
        <dbReference type="SAM" id="SignalP"/>
    </source>
</evidence>
<proteinExistence type="predicted"/>
<protein>
    <recommendedName>
        <fullName evidence="4">C-type lectin domain-containing protein</fullName>
    </recommendedName>
</protein>
<evidence type="ECO:0000313" key="2">
    <source>
        <dbReference type="EMBL" id="CAI5455866.1"/>
    </source>
</evidence>
<name>A0A9P1J3J6_9PELO</name>
<evidence type="ECO:0000313" key="3">
    <source>
        <dbReference type="Proteomes" id="UP001152747"/>
    </source>
</evidence>
<evidence type="ECO:0008006" key="4">
    <source>
        <dbReference type="Google" id="ProtNLM"/>
    </source>
</evidence>
<organism evidence="2 3">
    <name type="scientific">Caenorhabditis angaria</name>
    <dbReference type="NCBI Taxonomy" id="860376"/>
    <lineage>
        <taxon>Eukaryota</taxon>
        <taxon>Metazoa</taxon>
        <taxon>Ecdysozoa</taxon>
        <taxon>Nematoda</taxon>
        <taxon>Chromadorea</taxon>
        <taxon>Rhabditida</taxon>
        <taxon>Rhabditina</taxon>
        <taxon>Rhabditomorpha</taxon>
        <taxon>Rhabditoidea</taxon>
        <taxon>Rhabditidae</taxon>
        <taxon>Peloderinae</taxon>
        <taxon>Caenorhabditis</taxon>
    </lineage>
</organism>
<dbReference type="Proteomes" id="UP001152747">
    <property type="component" value="Unassembled WGS sequence"/>
</dbReference>
<dbReference type="EMBL" id="CANHGI010000006">
    <property type="protein sequence ID" value="CAI5455866.1"/>
    <property type="molecule type" value="Genomic_DNA"/>
</dbReference>